<evidence type="ECO:0000313" key="9">
    <source>
        <dbReference type="Proteomes" id="UP001634393"/>
    </source>
</evidence>
<dbReference type="EMBL" id="JBJXBP010000005">
    <property type="protein sequence ID" value="KAL3828849.1"/>
    <property type="molecule type" value="Genomic_DNA"/>
</dbReference>
<feature type="signal peptide" evidence="6">
    <location>
        <begin position="1"/>
        <end position="21"/>
    </location>
</feature>
<keyword evidence="6" id="KW-0732">Signal</keyword>
<keyword evidence="9" id="KW-1185">Reference proteome</keyword>
<proteinExistence type="predicted"/>
<feature type="transmembrane region" description="Helical" evidence="5">
    <location>
        <begin position="274"/>
        <end position="294"/>
    </location>
</feature>
<dbReference type="InterPro" id="IPR046756">
    <property type="entry name" value="VAS1/VOA1_TM"/>
</dbReference>
<comment type="subcellular location">
    <subcellularLocation>
        <location evidence="1">Membrane</location>
        <topology evidence="1">Single-pass membrane protein</topology>
    </subcellularLocation>
</comment>
<evidence type="ECO:0000259" key="7">
    <source>
        <dbReference type="Pfam" id="PF20520"/>
    </source>
</evidence>
<evidence type="ECO:0000256" key="1">
    <source>
        <dbReference type="ARBA" id="ARBA00004167"/>
    </source>
</evidence>
<feature type="domain" description="V-type proton ATPase subunit S1/VOA1 transmembrane" evidence="7">
    <location>
        <begin position="270"/>
        <end position="301"/>
    </location>
</feature>
<dbReference type="GO" id="GO:0016020">
    <property type="term" value="C:membrane"/>
    <property type="evidence" value="ECO:0007669"/>
    <property type="project" value="UniProtKB-SubCell"/>
</dbReference>
<gene>
    <name evidence="8" type="ORF">ACJIZ3_017651</name>
</gene>
<dbReference type="PANTHER" id="PTHR35285:SF1">
    <property type="entry name" value="2-C-METHYL-D-ERYTHRITOL 4-PHOSPHATE CYTIDYLYLTRANSFERASE"/>
    <property type="match status" value="1"/>
</dbReference>
<feature type="chain" id="PRO_5044825911" description="V-type proton ATPase subunit S1/VOA1 transmembrane domain-containing protein" evidence="6">
    <location>
        <begin position="22"/>
        <end position="306"/>
    </location>
</feature>
<evidence type="ECO:0000256" key="3">
    <source>
        <dbReference type="ARBA" id="ARBA00022989"/>
    </source>
</evidence>
<name>A0ABD3SW67_9LAMI</name>
<protein>
    <recommendedName>
        <fullName evidence="7">V-type proton ATPase subunit S1/VOA1 transmembrane domain-containing protein</fullName>
    </recommendedName>
</protein>
<evidence type="ECO:0000313" key="8">
    <source>
        <dbReference type="EMBL" id="KAL3828849.1"/>
    </source>
</evidence>
<dbReference type="PANTHER" id="PTHR35285">
    <property type="entry name" value="2-C-METHYL-D-ERYTHRITOL 4-PHOSPHATE CYTIDYLYLTRANSFERASE"/>
    <property type="match status" value="1"/>
</dbReference>
<dbReference type="AlphaFoldDB" id="A0ABD3SW67"/>
<comment type="caution">
    <text evidence="8">The sequence shown here is derived from an EMBL/GenBank/DDBJ whole genome shotgun (WGS) entry which is preliminary data.</text>
</comment>
<sequence length="306" mass="33455">MAAIAVAVLLVVAAQLPLGLTFPSTVPAFLWSPHLNGMKETVDYRILSPRELAKSVMTEGEWSNYLCSGEEAQQTQDFAFLFVGTELQSLDISRPRKEDQALVGLLKDSVSNSNFSLAFPYVATQEKASIESSLITEFASTCQHNLGISNIALMGSCSIDGENFDKLEDIHSVQEYMHSRMEKNSNGQTDLIVLCHGDQPHSESIVLTQLLNSAEKLGARYTVLYVSDPLRSIQYPSHQRLERFLAEGTVGNESVKSTACDGVCQIKSSLLEGLLVGLVLLVILISGLCCMMGIDTPTRFETPQDS</sequence>
<evidence type="ECO:0000256" key="5">
    <source>
        <dbReference type="SAM" id="Phobius"/>
    </source>
</evidence>
<evidence type="ECO:0000256" key="2">
    <source>
        <dbReference type="ARBA" id="ARBA00022692"/>
    </source>
</evidence>
<organism evidence="8 9">
    <name type="scientific">Penstemon smallii</name>
    <dbReference type="NCBI Taxonomy" id="265156"/>
    <lineage>
        <taxon>Eukaryota</taxon>
        <taxon>Viridiplantae</taxon>
        <taxon>Streptophyta</taxon>
        <taxon>Embryophyta</taxon>
        <taxon>Tracheophyta</taxon>
        <taxon>Spermatophyta</taxon>
        <taxon>Magnoliopsida</taxon>
        <taxon>eudicotyledons</taxon>
        <taxon>Gunneridae</taxon>
        <taxon>Pentapetalae</taxon>
        <taxon>asterids</taxon>
        <taxon>lamiids</taxon>
        <taxon>Lamiales</taxon>
        <taxon>Plantaginaceae</taxon>
        <taxon>Cheloneae</taxon>
        <taxon>Penstemon</taxon>
    </lineage>
</organism>
<reference evidence="8 9" key="1">
    <citation type="submission" date="2024-12" db="EMBL/GenBank/DDBJ databases">
        <title>The unique morphological basis and parallel evolutionary history of personate flowers in Penstemon.</title>
        <authorList>
            <person name="Depatie T.H."/>
            <person name="Wessinger C.A."/>
        </authorList>
    </citation>
    <scope>NUCLEOTIDE SEQUENCE [LARGE SCALE GENOMIC DNA]</scope>
    <source>
        <strain evidence="8">WTNN_2</strain>
        <tissue evidence="8">Leaf</tissue>
    </source>
</reference>
<evidence type="ECO:0000256" key="6">
    <source>
        <dbReference type="SAM" id="SignalP"/>
    </source>
</evidence>
<evidence type="ECO:0000256" key="4">
    <source>
        <dbReference type="ARBA" id="ARBA00023136"/>
    </source>
</evidence>
<keyword evidence="2 5" id="KW-0812">Transmembrane</keyword>
<accession>A0ABD3SW67</accession>
<keyword evidence="4 5" id="KW-0472">Membrane</keyword>
<dbReference type="Proteomes" id="UP001634393">
    <property type="component" value="Unassembled WGS sequence"/>
</dbReference>
<keyword evidence="3 5" id="KW-1133">Transmembrane helix</keyword>
<dbReference type="Pfam" id="PF20520">
    <property type="entry name" value="Ac45-VOA1_TM"/>
    <property type="match status" value="1"/>
</dbReference>